<gene>
    <name evidence="4" type="ORF">GRX01_13710</name>
</gene>
<name>A0A6B0T160_9EURY</name>
<feature type="region of interest" description="Disordered" evidence="1">
    <location>
        <begin position="298"/>
        <end position="324"/>
    </location>
</feature>
<evidence type="ECO:0000256" key="1">
    <source>
        <dbReference type="SAM" id="MobiDB-lite"/>
    </source>
</evidence>
<dbReference type="Proteomes" id="UP000437065">
    <property type="component" value="Unassembled WGS sequence"/>
</dbReference>
<reference evidence="4 5" key="1">
    <citation type="submission" date="2019-12" db="EMBL/GenBank/DDBJ databases">
        <title>Isolation and characterization of three novel carbon monoxide-oxidizing members of Halobacteria from salione crusts and soils.</title>
        <authorList>
            <person name="Myers M.R."/>
            <person name="King G.M."/>
        </authorList>
    </citation>
    <scope>NUCLEOTIDE SEQUENCE [LARGE SCALE GENOMIC DNA]</scope>
    <source>
        <strain evidence="4 5">WSA2</strain>
    </source>
</reference>
<evidence type="ECO:0000313" key="4">
    <source>
        <dbReference type="EMBL" id="MXR42391.1"/>
    </source>
</evidence>
<dbReference type="InterPro" id="IPR055771">
    <property type="entry name" value="DUF7347"/>
</dbReference>
<sequence>MTDRPTDRAVDAFSFLGDGLRLSILRTLADRESRAGPRTDPMAYSDLRRAVGERDSGKFSYHLGKLTGRFVAKTPGGYRLLEPGWETVRLLERGIVDDDIDLDAEQVDARCPRCGGDVHVIYADHHLFTCCSACEGLFGADECPPGTLTGIVLPPTIVERLDPTPLFRRAHRVLERRLRPMIDGICLECGGDVDGRLRRCLDHEPEGICPDCLASYPVLAEIVCETCGRGRVTHPLFGNPGADGVGARRLPNDDGSASGTDAASGERDSDDCAAAGNDEGDAAWRRFGAFLSWSADPQGDGSVAFDPPNGGDRVVVAPDLGVVD</sequence>
<feature type="region of interest" description="Disordered" evidence="1">
    <location>
        <begin position="238"/>
        <end position="277"/>
    </location>
</feature>
<dbReference type="EMBL" id="WUUS01000008">
    <property type="protein sequence ID" value="MXR42391.1"/>
    <property type="molecule type" value="Genomic_DNA"/>
</dbReference>
<evidence type="ECO:0000313" key="5">
    <source>
        <dbReference type="Proteomes" id="UP000437065"/>
    </source>
</evidence>
<dbReference type="Pfam" id="PF24042">
    <property type="entry name" value="DUF7351"/>
    <property type="match status" value="1"/>
</dbReference>
<protein>
    <submittedName>
        <fullName evidence="4">Uncharacterized protein</fullName>
    </submittedName>
</protein>
<dbReference type="InterPro" id="IPR055775">
    <property type="entry name" value="DUF7351"/>
</dbReference>
<evidence type="ECO:0000259" key="3">
    <source>
        <dbReference type="Pfam" id="PF24042"/>
    </source>
</evidence>
<accession>A0A6B0T160</accession>
<proteinExistence type="predicted"/>
<comment type="caution">
    <text evidence="4">The sequence shown here is derived from an EMBL/GenBank/DDBJ whole genome shotgun (WGS) entry which is preliminary data.</text>
</comment>
<feature type="domain" description="DUF7351" evidence="3">
    <location>
        <begin position="108"/>
        <end position="231"/>
    </location>
</feature>
<dbReference type="AlphaFoldDB" id="A0A6B0T160"/>
<feature type="domain" description="DUF7347" evidence="2">
    <location>
        <begin position="11"/>
        <end position="90"/>
    </location>
</feature>
<dbReference type="RefSeq" id="WP_159668529.1">
    <property type="nucleotide sequence ID" value="NZ_WUUS01000008.1"/>
</dbReference>
<keyword evidence="5" id="KW-1185">Reference proteome</keyword>
<dbReference type="Pfam" id="PF24038">
    <property type="entry name" value="DUF7347"/>
    <property type="match status" value="1"/>
</dbReference>
<organism evidence="4 5">
    <name type="scientific">Halobaculum saliterrae</name>
    <dbReference type="NCBI Taxonomy" id="2073113"/>
    <lineage>
        <taxon>Archaea</taxon>
        <taxon>Methanobacteriati</taxon>
        <taxon>Methanobacteriota</taxon>
        <taxon>Stenosarchaea group</taxon>
        <taxon>Halobacteria</taxon>
        <taxon>Halobacteriales</taxon>
        <taxon>Haloferacaceae</taxon>
        <taxon>Halobaculum</taxon>
    </lineage>
</organism>
<evidence type="ECO:0000259" key="2">
    <source>
        <dbReference type="Pfam" id="PF24038"/>
    </source>
</evidence>
<dbReference type="OrthoDB" id="8482at2157"/>